<protein>
    <submittedName>
        <fullName evidence="1">Uncharacterized protein</fullName>
    </submittedName>
</protein>
<organism evidence="1">
    <name type="scientific">marine sediment metagenome</name>
    <dbReference type="NCBI Taxonomy" id="412755"/>
    <lineage>
        <taxon>unclassified sequences</taxon>
        <taxon>metagenomes</taxon>
        <taxon>ecological metagenomes</taxon>
    </lineage>
</organism>
<reference evidence="1" key="1">
    <citation type="journal article" date="2014" name="Front. Microbiol.">
        <title>High frequency of phylogenetically diverse reductive dehalogenase-homologous genes in deep subseafloor sedimentary metagenomes.</title>
        <authorList>
            <person name="Kawai M."/>
            <person name="Futagami T."/>
            <person name="Toyoda A."/>
            <person name="Takaki Y."/>
            <person name="Nishi S."/>
            <person name="Hori S."/>
            <person name="Arai W."/>
            <person name="Tsubouchi T."/>
            <person name="Morono Y."/>
            <person name="Uchiyama I."/>
            <person name="Ito T."/>
            <person name="Fujiyama A."/>
            <person name="Inagaki F."/>
            <person name="Takami H."/>
        </authorList>
    </citation>
    <scope>NUCLEOTIDE SEQUENCE</scope>
    <source>
        <strain evidence="1">Expedition CK06-06</strain>
    </source>
</reference>
<feature type="non-terminal residue" evidence="1">
    <location>
        <position position="1"/>
    </location>
</feature>
<accession>X1BGP6</accession>
<gene>
    <name evidence="1" type="ORF">S01H4_40908</name>
</gene>
<dbReference type="AlphaFoldDB" id="X1BGP6"/>
<evidence type="ECO:0000313" key="1">
    <source>
        <dbReference type="EMBL" id="GAG95089.1"/>
    </source>
</evidence>
<name>X1BGP6_9ZZZZ</name>
<proteinExistence type="predicted"/>
<comment type="caution">
    <text evidence="1">The sequence shown here is derived from an EMBL/GenBank/DDBJ whole genome shotgun (WGS) entry which is preliminary data.</text>
</comment>
<dbReference type="EMBL" id="BART01022335">
    <property type="protein sequence ID" value="GAG95089.1"/>
    <property type="molecule type" value="Genomic_DNA"/>
</dbReference>
<sequence length="210" mass="24856">GQKSFKILRLYKEGDFREGVIYWRPKNKIPFDSPYNEIFDFCVFERYGTSNKYLLQMDDVNKLQLLFQKYSNNSKKKKFPDSAINYLDKGVIETDTPHRLVDYVAALESLLVDGKEGITTMLALRTAFFLEGDRQKCKEIFKDIKKAYGLRSNIVHGDYHKIKDELELEKYCNTTEKYVRLAIVKWIDMMEKGKTYQEIYDYIEGKLFPL</sequence>